<name>A0ABM2ZT12_GOSHI</name>
<evidence type="ECO:0000256" key="3">
    <source>
        <dbReference type="ARBA" id="ARBA00022617"/>
    </source>
</evidence>
<evidence type="ECO:0000313" key="9">
    <source>
        <dbReference type="RefSeq" id="XP_040945784.1"/>
    </source>
</evidence>
<comment type="cofactor">
    <cofactor evidence="1">
        <name>heme</name>
        <dbReference type="ChEBI" id="CHEBI:30413"/>
    </cofactor>
</comment>
<evidence type="ECO:0000256" key="2">
    <source>
        <dbReference type="ARBA" id="ARBA00004167"/>
    </source>
</evidence>
<dbReference type="Proteomes" id="UP000818029">
    <property type="component" value="Chromosome D03"/>
</dbReference>
<keyword evidence="3" id="KW-0408">Iron</keyword>
<accession>A0ABM2ZT12</accession>
<reference evidence="9" key="2">
    <citation type="submission" date="2025-08" db="UniProtKB">
        <authorList>
            <consortium name="RefSeq"/>
        </authorList>
    </citation>
    <scope>IDENTIFICATION</scope>
</reference>
<keyword evidence="3" id="KW-0349">Heme</keyword>
<dbReference type="RefSeq" id="XP_040945784.1">
    <property type="nucleotide sequence ID" value="XM_041089850.1"/>
</dbReference>
<evidence type="ECO:0000256" key="4">
    <source>
        <dbReference type="ARBA" id="ARBA00022692"/>
    </source>
</evidence>
<keyword evidence="7" id="KW-0472">Membrane</keyword>
<dbReference type="InterPro" id="IPR001128">
    <property type="entry name" value="Cyt_P450"/>
</dbReference>
<dbReference type="PANTHER" id="PTHR24298">
    <property type="entry name" value="FLAVONOID 3'-MONOOXYGENASE-RELATED"/>
    <property type="match status" value="1"/>
</dbReference>
<keyword evidence="5" id="KW-0479">Metal-binding</keyword>
<dbReference type="Gene3D" id="1.10.630.10">
    <property type="entry name" value="Cytochrome P450"/>
    <property type="match status" value="1"/>
</dbReference>
<keyword evidence="6" id="KW-1133">Transmembrane helix</keyword>
<proteinExistence type="predicted"/>
<dbReference type="GeneID" id="107950029"/>
<keyword evidence="4" id="KW-0812">Transmembrane</keyword>
<gene>
    <name evidence="9" type="primary">LOC107950029</name>
</gene>
<evidence type="ECO:0000256" key="7">
    <source>
        <dbReference type="ARBA" id="ARBA00023136"/>
    </source>
</evidence>
<evidence type="ECO:0000256" key="6">
    <source>
        <dbReference type="ARBA" id="ARBA00022989"/>
    </source>
</evidence>
<dbReference type="Pfam" id="PF00067">
    <property type="entry name" value="p450"/>
    <property type="match status" value="1"/>
</dbReference>
<evidence type="ECO:0000256" key="1">
    <source>
        <dbReference type="ARBA" id="ARBA00001971"/>
    </source>
</evidence>
<evidence type="ECO:0000313" key="8">
    <source>
        <dbReference type="Proteomes" id="UP000818029"/>
    </source>
</evidence>
<dbReference type="PANTHER" id="PTHR24298:SF881">
    <property type="entry name" value="CYTOCHROME P450 89A2-LIKE"/>
    <property type="match status" value="1"/>
</dbReference>
<reference evidence="8" key="1">
    <citation type="journal article" date="2020" name="Nat. Genet.">
        <title>Genomic diversifications of five Gossypium allopolyploid species and their impact on cotton improvement.</title>
        <authorList>
            <person name="Chen Z.J."/>
            <person name="Sreedasyam A."/>
            <person name="Ando A."/>
            <person name="Song Q."/>
            <person name="De Santiago L.M."/>
            <person name="Hulse-Kemp A.M."/>
            <person name="Ding M."/>
            <person name="Ye W."/>
            <person name="Kirkbride R.C."/>
            <person name="Jenkins J."/>
            <person name="Plott C."/>
            <person name="Lovell J."/>
            <person name="Lin Y.M."/>
            <person name="Vaughn R."/>
            <person name="Liu B."/>
            <person name="Simpson S."/>
            <person name="Scheffler B.E."/>
            <person name="Wen L."/>
            <person name="Saski C.A."/>
            <person name="Grover C.E."/>
            <person name="Hu G."/>
            <person name="Conover J.L."/>
            <person name="Carlson J.W."/>
            <person name="Shu S."/>
            <person name="Boston L.B."/>
            <person name="Williams M."/>
            <person name="Peterson D.G."/>
            <person name="McGee K."/>
            <person name="Jones D.C."/>
            <person name="Wendel J.F."/>
            <person name="Stelly D.M."/>
            <person name="Grimwood J."/>
            <person name="Schmutz J."/>
        </authorList>
    </citation>
    <scope>NUCLEOTIDE SEQUENCE [LARGE SCALE GENOMIC DNA]</scope>
    <source>
        <strain evidence="8">cv. TM-1</strain>
    </source>
</reference>
<dbReference type="SUPFAM" id="SSF48264">
    <property type="entry name" value="Cytochrome P450"/>
    <property type="match status" value="1"/>
</dbReference>
<sequence length="246" mass="28659">MGETRPVPRRESPWGMLEVDNVRLIVATIELKMLSKWGRGEYKIISTPASPPTTDLVFVTIPTPPPAKLLPILTQLGSKPLIVIASHSLAHQALIDNSVIFADRPQAMAIDKFLSCDQHNISSAFYSLTWLRLCRNLTYNMLHTLRIKSFACARKWALDALINHLKFHSSSYEYHHTKIREPIQYALYYLFTFICFGKKLKDKKIQDIKDLQRRLQLSFDEFKVVNLFPSLRKFIFLKRWEKLRQL</sequence>
<organism evidence="8 9">
    <name type="scientific">Gossypium hirsutum</name>
    <name type="common">Upland cotton</name>
    <name type="synonym">Gossypium mexicanum</name>
    <dbReference type="NCBI Taxonomy" id="3635"/>
    <lineage>
        <taxon>Eukaryota</taxon>
        <taxon>Viridiplantae</taxon>
        <taxon>Streptophyta</taxon>
        <taxon>Embryophyta</taxon>
        <taxon>Tracheophyta</taxon>
        <taxon>Spermatophyta</taxon>
        <taxon>Magnoliopsida</taxon>
        <taxon>eudicotyledons</taxon>
        <taxon>Gunneridae</taxon>
        <taxon>Pentapetalae</taxon>
        <taxon>rosids</taxon>
        <taxon>malvids</taxon>
        <taxon>Malvales</taxon>
        <taxon>Malvaceae</taxon>
        <taxon>Malvoideae</taxon>
        <taxon>Gossypium</taxon>
    </lineage>
</organism>
<keyword evidence="8" id="KW-1185">Reference proteome</keyword>
<evidence type="ECO:0000256" key="5">
    <source>
        <dbReference type="ARBA" id="ARBA00022723"/>
    </source>
</evidence>
<dbReference type="InterPro" id="IPR036396">
    <property type="entry name" value="Cyt_P450_sf"/>
</dbReference>
<protein>
    <submittedName>
        <fullName evidence="9">Cytochrome P450 89A9-like</fullName>
    </submittedName>
</protein>
<dbReference type="InterPro" id="IPR051103">
    <property type="entry name" value="Plant_metabolite_P450s"/>
</dbReference>
<comment type="subcellular location">
    <subcellularLocation>
        <location evidence="2">Membrane</location>
        <topology evidence="2">Single-pass membrane protein</topology>
    </subcellularLocation>
</comment>